<accession>A0ABN9C1E6</accession>
<name>A0ABN9C1E6_9NEOB</name>
<organism evidence="1 2">
    <name type="scientific">Staurois parvus</name>
    <dbReference type="NCBI Taxonomy" id="386267"/>
    <lineage>
        <taxon>Eukaryota</taxon>
        <taxon>Metazoa</taxon>
        <taxon>Chordata</taxon>
        <taxon>Craniata</taxon>
        <taxon>Vertebrata</taxon>
        <taxon>Euteleostomi</taxon>
        <taxon>Amphibia</taxon>
        <taxon>Batrachia</taxon>
        <taxon>Anura</taxon>
        <taxon>Neobatrachia</taxon>
        <taxon>Ranoidea</taxon>
        <taxon>Ranidae</taxon>
        <taxon>Staurois</taxon>
    </lineage>
</organism>
<dbReference type="PANTHER" id="PTHR10672:SF5">
    <property type="entry name" value="GAMMA-ADDUCIN"/>
    <property type="match status" value="1"/>
</dbReference>
<sequence>MSAGSSPGVITAPPLPSMPHKERYFDRIDENDPNYLRERNMSPDLRQDFNMMEQKKRVTQILKSPAFREDLESLIQDQMKKGNNPTGLLALQQIADYIMASSFAGFASSPLSLGMVTPINDIHPAVEATMAKGEKLTRCKLASMYRLADLFGWAHLSNAYITVRVSKEQDHILIIPRGLSFS</sequence>
<evidence type="ECO:0000313" key="1">
    <source>
        <dbReference type="EMBL" id="CAI9553515.1"/>
    </source>
</evidence>
<dbReference type="EMBL" id="CATNWA010007181">
    <property type="protein sequence ID" value="CAI9553515.1"/>
    <property type="molecule type" value="Genomic_DNA"/>
</dbReference>
<dbReference type="Proteomes" id="UP001162483">
    <property type="component" value="Unassembled WGS sequence"/>
</dbReference>
<dbReference type="PANTHER" id="PTHR10672">
    <property type="entry name" value="ADDUCIN"/>
    <property type="match status" value="1"/>
</dbReference>
<evidence type="ECO:0008006" key="3">
    <source>
        <dbReference type="Google" id="ProtNLM"/>
    </source>
</evidence>
<evidence type="ECO:0000313" key="2">
    <source>
        <dbReference type="Proteomes" id="UP001162483"/>
    </source>
</evidence>
<protein>
    <recommendedName>
        <fullName evidence="3">Adducin 3</fullName>
    </recommendedName>
</protein>
<reference evidence="1" key="1">
    <citation type="submission" date="2023-05" db="EMBL/GenBank/DDBJ databases">
        <authorList>
            <person name="Stuckert A."/>
        </authorList>
    </citation>
    <scope>NUCLEOTIDE SEQUENCE</scope>
</reference>
<dbReference type="Gene3D" id="3.40.225.10">
    <property type="entry name" value="Class II aldolase/adducin N-terminal domain"/>
    <property type="match status" value="1"/>
</dbReference>
<keyword evidence="2" id="KW-1185">Reference proteome</keyword>
<proteinExistence type="predicted"/>
<dbReference type="InterPro" id="IPR051017">
    <property type="entry name" value="Aldolase-II_Adducin_sf"/>
</dbReference>
<dbReference type="SUPFAM" id="SSF53639">
    <property type="entry name" value="AraD/HMP-PK domain-like"/>
    <property type="match status" value="1"/>
</dbReference>
<feature type="non-terminal residue" evidence="1">
    <location>
        <position position="182"/>
    </location>
</feature>
<dbReference type="InterPro" id="IPR036409">
    <property type="entry name" value="Aldolase_II/adducin_N_sf"/>
</dbReference>
<comment type="caution">
    <text evidence="1">The sequence shown here is derived from an EMBL/GenBank/DDBJ whole genome shotgun (WGS) entry which is preliminary data.</text>
</comment>
<gene>
    <name evidence="1" type="ORF">SPARVUS_LOCUS4055380</name>
</gene>